<dbReference type="InterPro" id="IPR023151">
    <property type="entry name" value="PEP_util_CS"/>
</dbReference>
<dbReference type="InterPro" id="IPR036637">
    <property type="entry name" value="Phosphohistidine_dom_sf"/>
</dbReference>
<dbReference type="Gene3D" id="3.30.1490.20">
    <property type="entry name" value="ATP-grasp fold, A domain"/>
    <property type="match status" value="1"/>
</dbReference>
<dbReference type="Pfam" id="PF01326">
    <property type="entry name" value="PPDK_N"/>
    <property type="match status" value="1"/>
</dbReference>
<dbReference type="PROSITE" id="PS00370">
    <property type="entry name" value="PEP_ENZYMES_PHOS_SITE"/>
    <property type="match status" value="1"/>
</dbReference>
<dbReference type="EMBL" id="CP021983">
    <property type="protein sequence ID" value="ASC73302.1"/>
    <property type="molecule type" value="Genomic_DNA"/>
</dbReference>
<evidence type="ECO:0000256" key="1">
    <source>
        <dbReference type="ARBA" id="ARBA00001946"/>
    </source>
</evidence>
<keyword evidence="11" id="KW-0067">ATP-binding</keyword>
<dbReference type="Proteomes" id="UP000191901">
    <property type="component" value="Chromosome"/>
</dbReference>
<keyword evidence="20" id="KW-1185">Reference proteome</keyword>
<dbReference type="PANTHER" id="PTHR43030">
    <property type="entry name" value="PHOSPHOENOLPYRUVATE SYNTHASE"/>
    <property type="match status" value="1"/>
</dbReference>
<evidence type="ECO:0000256" key="15">
    <source>
        <dbReference type="SAM" id="MobiDB-lite"/>
    </source>
</evidence>
<reference evidence="19 20" key="1">
    <citation type="journal article" date="2016" name="Biochim. Biophys. Acta">
        <title>Characterization of red-shifted phycobilisomes isolated from the chlorophyll f-containing cyanobacterium Halomicronema hongdechloris.</title>
        <authorList>
            <person name="Li Y."/>
            <person name="Lin Y."/>
            <person name="Garvey C.J."/>
            <person name="Birch D."/>
            <person name="Corkery R.W."/>
            <person name="Loughlin P.C."/>
            <person name="Scheer H."/>
            <person name="Willows R.D."/>
            <person name="Chen M."/>
        </authorList>
    </citation>
    <scope>NUCLEOTIDE SEQUENCE [LARGE SCALE GENOMIC DNA]</scope>
    <source>
        <strain evidence="19 20">C2206</strain>
    </source>
</reference>
<feature type="region of interest" description="Disordered" evidence="15">
    <location>
        <begin position="474"/>
        <end position="495"/>
    </location>
</feature>
<evidence type="ECO:0000256" key="5">
    <source>
        <dbReference type="ARBA" id="ARBA00011996"/>
    </source>
</evidence>
<dbReference type="GO" id="GO:0005524">
    <property type="term" value="F:ATP binding"/>
    <property type="evidence" value="ECO:0007669"/>
    <property type="project" value="UniProtKB-KW"/>
</dbReference>
<feature type="compositionally biased region" description="Polar residues" evidence="15">
    <location>
        <begin position="476"/>
        <end position="486"/>
    </location>
</feature>
<dbReference type="Gene3D" id="3.20.20.60">
    <property type="entry name" value="Phosphoenolpyruvate-binding domains"/>
    <property type="match status" value="1"/>
</dbReference>
<evidence type="ECO:0000259" key="17">
    <source>
        <dbReference type="Pfam" id="PF01326"/>
    </source>
</evidence>
<evidence type="ECO:0000256" key="13">
    <source>
        <dbReference type="ARBA" id="ARBA00033470"/>
    </source>
</evidence>
<evidence type="ECO:0000256" key="14">
    <source>
        <dbReference type="ARBA" id="ARBA00047700"/>
    </source>
</evidence>
<dbReference type="UniPathway" id="UPA00138"/>
<dbReference type="SUPFAM" id="SSF51621">
    <property type="entry name" value="Phosphoenolpyruvate/pyruvate domain"/>
    <property type="match status" value="1"/>
</dbReference>
<evidence type="ECO:0000256" key="9">
    <source>
        <dbReference type="ARBA" id="ARBA00022741"/>
    </source>
</evidence>
<evidence type="ECO:0000256" key="2">
    <source>
        <dbReference type="ARBA" id="ARBA00002988"/>
    </source>
</evidence>
<feature type="domain" description="Pyruvate phosphate dikinase AMP/ATP-binding" evidence="17">
    <location>
        <begin position="16"/>
        <end position="328"/>
    </location>
</feature>
<protein>
    <recommendedName>
        <fullName evidence="6">Phosphoenolpyruvate synthase</fullName>
        <ecNumber evidence="5">2.7.9.2</ecNumber>
    </recommendedName>
    <alternativeName>
        <fullName evidence="13">Pyruvate, water dikinase</fullName>
    </alternativeName>
</protein>
<comment type="pathway">
    <text evidence="3">Carbohydrate biosynthesis; gluconeogenesis.</text>
</comment>
<evidence type="ECO:0000259" key="18">
    <source>
        <dbReference type="Pfam" id="PF02896"/>
    </source>
</evidence>
<evidence type="ECO:0000256" key="3">
    <source>
        <dbReference type="ARBA" id="ARBA00004742"/>
    </source>
</evidence>
<feature type="domain" description="PEP-utilising enzyme C-terminal" evidence="18">
    <location>
        <begin position="495"/>
        <end position="782"/>
    </location>
</feature>
<evidence type="ECO:0000256" key="10">
    <source>
        <dbReference type="ARBA" id="ARBA00022777"/>
    </source>
</evidence>
<dbReference type="GO" id="GO:0046872">
    <property type="term" value="F:metal ion binding"/>
    <property type="evidence" value="ECO:0007669"/>
    <property type="project" value="UniProtKB-KW"/>
</dbReference>
<evidence type="ECO:0000256" key="6">
    <source>
        <dbReference type="ARBA" id="ARBA00021623"/>
    </source>
</evidence>
<evidence type="ECO:0000256" key="7">
    <source>
        <dbReference type="ARBA" id="ARBA00022679"/>
    </source>
</evidence>
<dbReference type="InterPro" id="IPR006319">
    <property type="entry name" value="PEP_synth"/>
</dbReference>
<dbReference type="SUPFAM" id="SSF52009">
    <property type="entry name" value="Phosphohistidine domain"/>
    <property type="match status" value="1"/>
</dbReference>
<dbReference type="AlphaFoldDB" id="A0A1Z3HSR8"/>
<evidence type="ECO:0000259" key="16">
    <source>
        <dbReference type="Pfam" id="PF00391"/>
    </source>
</evidence>
<dbReference type="SUPFAM" id="SSF56059">
    <property type="entry name" value="Glutathione synthetase ATP-binding domain-like"/>
    <property type="match status" value="1"/>
</dbReference>
<feature type="region of interest" description="Disordered" evidence="15">
    <location>
        <begin position="250"/>
        <end position="269"/>
    </location>
</feature>
<dbReference type="KEGG" id="hhg:XM38_042660"/>
<accession>A0A1Z3HSR8</accession>
<comment type="function">
    <text evidence="2">Catalyzes the phosphorylation of pyruvate to phosphoenolpyruvate.</text>
</comment>
<feature type="domain" description="PEP-utilising enzyme mobile" evidence="16">
    <location>
        <begin position="389"/>
        <end position="458"/>
    </location>
</feature>
<comment type="similarity">
    <text evidence="4">Belongs to the PEP-utilizing enzyme family.</text>
</comment>
<dbReference type="InterPro" id="IPR040442">
    <property type="entry name" value="Pyrv_kinase-like_dom_sf"/>
</dbReference>
<evidence type="ECO:0000256" key="12">
    <source>
        <dbReference type="ARBA" id="ARBA00022842"/>
    </source>
</evidence>
<dbReference type="PANTHER" id="PTHR43030:SF1">
    <property type="entry name" value="PHOSPHOENOLPYRUVATE SYNTHASE"/>
    <property type="match status" value="1"/>
</dbReference>
<dbReference type="InterPro" id="IPR018274">
    <property type="entry name" value="PEP_util_AS"/>
</dbReference>
<dbReference type="GO" id="GO:0006094">
    <property type="term" value="P:gluconeogenesis"/>
    <property type="evidence" value="ECO:0007669"/>
    <property type="project" value="UniProtKB-UniPathway"/>
</dbReference>
<dbReference type="PROSITE" id="PS00742">
    <property type="entry name" value="PEP_ENZYMES_2"/>
    <property type="match status" value="1"/>
</dbReference>
<dbReference type="EC" id="2.7.9.2" evidence="5"/>
<dbReference type="Gene3D" id="3.50.30.10">
    <property type="entry name" value="Phosphohistidine domain"/>
    <property type="match status" value="1"/>
</dbReference>
<keyword evidence="9" id="KW-0547">Nucleotide-binding</keyword>
<name>A0A1Z3HSR8_9CYAN</name>
<dbReference type="InterPro" id="IPR008279">
    <property type="entry name" value="PEP-util_enz_mobile_dom"/>
</dbReference>
<comment type="catalytic activity">
    <reaction evidence="14">
        <text>pyruvate + ATP + H2O = phosphoenolpyruvate + AMP + phosphate + 2 H(+)</text>
        <dbReference type="Rhea" id="RHEA:11364"/>
        <dbReference type="ChEBI" id="CHEBI:15361"/>
        <dbReference type="ChEBI" id="CHEBI:15377"/>
        <dbReference type="ChEBI" id="CHEBI:15378"/>
        <dbReference type="ChEBI" id="CHEBI:30616"/>
        <dbReference type="ChEBI" id="CHEBI:43474"/>
        <dbReference type="ChEBI" id="CHEBI:58702"/>
        <dbReference type="ChEBI" id="CHEBI:456215"/>
        <dbReference type="EC" id="2.7.9.2"/>
    </reaction>
</comment>
<evidence type="ECO:0000256" key="8">
    <source>
        <dbReference type="ARBA" id="ARBA00022723"/>
    </source>
</evidence>
<evidence type="ECO:0000256" key="11">
    <source>
        <dbReference type="ARBA" id="ARBA00022840"/>
    </source>
</evidence>
<dbReference type="Pfam" id="PF02896">
    <property type="entry name" value="PEP-utilizers_C"/>
    <property type="match status" value="1"/>
</dbReference>
<gene>
    <name evidence="19" type="primary">ppsA_4</name>
    <name evidence="19" type="ORF">XM38_042660</name>
</gene>
<dbReference type="InterPro" id="IPR013815">
    <property type="entry name" value="ATP_grasp_subdomain_1"/>
</dbReference>
<dbReference type="STRING" id="1641165.XM38_17315"/>
<dbReference type="OrthoDB" id="9765468at2"/>
<evidence type="ECO:0000313" key="20">
    <source>
        <dbReference type="Proteomes" id="UP000191901"/>
    </source>
</evidence>
<dbReference type="InterPro" id="IPR000121">
    <property type="entry name" value="PEP_util_C"/>
</dbReference>
<dbReference type="RefSeq" id="WP_080811247.1">
    <property type="nucleotide sequence ID" value="NZ_CP021983.2"/>
</dbReference>
<dbReference type="Pfam" id="PF00391">
    <property type="entry name" value="PEP-utilizers"/>
    <property type="match status" value="1"/>
</dbReference>
<dbReference type="InterPro" id="IPR015813">
    <property type="entry name" value="Pyrv/PenolPyrv_kinase-like_dom"/>
</dbReference>
<keyword evidence="10" id="KW-0418">Kinase</keyword>
<sequence length="788" mass="86037">MMMFPTLNQISASDRQQVGDKAFYLSQLQQQGIAVVRGQVIPARAMATLLAVAQWPDSLLVDIFDLPAALPLEHPEHIVPMAQQLRQALWAAPCGLELSRLISSEDDAVMLLRSSITLEATTGAWSSLMTGMLAPRTSWNQVQALEHHLKGFWADLLTNRALTILQRRHLQLRHVHLAVLMHPLYPAGLSGTLVRDGSQLTLEAVQGLGLAMTQGEAIPSRCSLSLDTQPSWTWQAGYQDVVYRVSEYETPSQSSTTTPPVEPFPGITPQSPDNPYLDQIVSRQQTQALIDLSQRVQPLLGSSFRLDWLIYDAGAVGHRLIVTQAHPVVAAPVVLARENSAAVTVEPPLPAVTTVIRGLGASAGQIMAPALVIDRDWGALSAAQVSQAAGHIVVVRDLQPDRLAHLKGIVGIVSEQGGLTCHAAILARELMIPSVVGAPQVTELIQTDDRLWLDGQRGLIYRLPSSAAVTPLAWQSVPSSPPSDQAKSLEATAATTPPKTKLMANLSQLTSVTRVKQLPIDGIGLLRSEWLLLEALDHRHPQQWLAEGYTTELVERLVERLGKILTAFAPAPVRYRSLDMRSHEWAALAGSPAVELNPTLGIRGTFSYHVSPQLFELELQALARVQSEGGHNLQLLLPFVRTLEEFLECRQLIEQAGLMQVPEFQLWIMAEVPSVLFLLPEYIKAGVQGIAIGTNDLTQLLLAADRDQPLMASVFDERHPVVLTAVNHLIQMAHQYGVPCSICGQAPVRYPELVELLIQWGISSISVEPAAVEQTRLAIVKAEAGKRL</sequence>
<keyword evidence="7" id="KW-0808">Transferase</keyword>
<keyword evidence="12" id="KW-0460">Magnesium</keyword>
<proteinExistence type="inferred from homology"/>
<keyword evidence="8" id="KW-0479">Metal-binding</keyword>
<comment type="cofactor">
    <cofactor evidence="1">
        <name>Mg(2+)</name>
        <dbReference type="ChEBI" id="CHEBI:18420"/>
    </cofactor>
</comment>
<dbReference type="InterPro" id="IPR002192">
    <property type="entry name" value="PPDK_AMP/ATP-bd"/>
</dbReference>
<evidence type="ECO:0000313" key="19">
    <source>
        <dbReference type="EMBL" id="ASC73302.1"/>
    </source>
</evidence>
<dbReference type="GO" id="GO:0008986">
    <property type="term" value="F:pyruvate, water dikinase activity"/>
    <property type="evidence" value="ECO:0007669"/>
    <property type="project" value="InterPro"/>
</dbReference>
<feature type="compositionally biased region" description="Low complexity" evidence="15">
    <location>
        <begin position="250"/>
        <end position="259"/>
    </location>
</feature>
<evidence type="ECO:0000256" key="4">
    <source>
        <dbReference type="ARBA" id="ARBA00007837"/>
    </source>
</evidence>
<organism evidence="19 20">
    <name type="scientific">Halomicronema hongdechloris C2206</name>
    <dbReference type="NCBI Taxonomy" id="1641165"/>
    <lineage>
        <taxon>Bacteria</taxon>
        <taxon>Bacillati</taxon>
        <taxon>Cyanobacteriota</taxon>
        <taxon>Cyanophyceae</taxon>
        <taxon>Nodosilineales</taxon>
        <taxon>Nodosilineaceae</taxon>
        <taxon>Halomicronema</taxon>
    </lineage>
</organism>